<dbReference type="eggNOG" id="ENOG502SW1M">
    <property type="taxonomic scope" value="Eukaryota"/>
</dbReference>
<evidence type="ECO:0000313" key="3">
    <source>
        <dbReference type="Proteomes" id="UP000006174"/>
    </source>
</evidence>
<keyword evidence="3" id="KW-1185">Reference proteome</keyword>
<keyword evidence="1" id="KW-0732">Signal</keyword>
<feature type="chain" id="PRO_5003659050" evidence="1">
    <location>
        <begin position="28"/>
        <end position="258"/>
    </location>
</feature>
<dbReference type="OMA" id="CCSETCC"/>
<reference evidence="2 3" key="1">
    <citation type="journal article" date="2012" name="Plant Cell">
        <title>Genome comparison of barley and maize smut fungi reveals targeted loss of RNA silencing components and species-specific presence of transposable elements.</title>
        <authorList>
            <person name="Laurie J.D."/>
            <person name="Ali S."/>
            <person name="Linning R."/>
            <person name="Mannhaupt G."/>
            <person name="Wong P."/>
            <person name="Gueldener U."/>
            <person name="Muensterkoetter M."/>
            <person name="Moore R."/>
            <person name="Kahmann R."/>
            <person name="Bakkeren G."/>
            <person name="Schirawski J."/>
        </authorList>
    </citation>
    <scope>NUCLEOTIDE SEQUENCE [LARGE SCALE GENOMIC DNA]</scope>
    <source>
        <strain evidence="3">Uh4875-4</strain>
    </source>
</reference>
<accession>I2FRR4</accession>
<dbReference type="HOGENOM" id="CLU_1078204_0_0_1"/>
<dbReference type="Proteomes" id="UP000006174">
    <property type="component" value="Unassembled WGS sequence"/>
</dbReference>
<protein>
    <submittedName>
        <fullName evidence="2">Uncharacterized protein</fullName>
    </submittedName>
</protein>
<evidence type="ECO:0000313" key="2">
    <source>
        <dbReference type="EMBL" id="CCF49607.1"/>
    </source>
</evidence>
<feature type="signal peptide" evidence="1">
    <location>
        <begin position="1"/>
        <end position="27"/>
    </location>
</feature>
<dbReference type="OrthoDB" id="2547892at2759"/>
<comment type="caution">
    <text evidence="2">The sequence shown here is derived from an EMBL/GenBank/DDBJ whole genome shotgun (WGS) entry which is preliminary data.</text>
</comment>
<gene>
    <name evidence="2" type="ORF">UHOR_03101</name>
</gene>
<sequence length="258" mass="27487">MRASIRAALLVAAAALVALQVAQPVSGHLVDHEAFENATPTLYDYSRRQNDEGTAVPTSTSTVVPTATAAPGARCRRAADCASGACSQGRCVPKTGTGPNNSYCNRDAQCVGGSYCYRGSCQFIKRNGSPCYKDSGCLSGNCINKRCIANASQRNGARCTKSTQCVRGSFCSNSKCATIRTVGKYCYKDQGCTSGHCVRNRCSSRGLAKLGQHCTSNSRCISNFCFKSACRAKRSRNQPCSLNDTCLSGRCRRNKTCA</sequence>
<name>I2FRR4_USTHO</name>
<dbReference type="AlphaFoldDB" id="I2FRR4"/>
<evidence type="ECO:0000256" key="1">
    <source>
        <dbReference type="SAM" id="SignalP"/>
    </source>
</evidence>
<organism evidence="2 3">
    <name type="scientific">Ustilago hordei</name>
    <name type="common">Barley covered smut fungus</name>
    <dbReference type="NCBI Taxonomy" id="120017"/>
    <lineage>
        <taxon>Eukaryota</taxon>
        <taxon>Fungi</taxon>
        <taxon>Dikarya</taxon>
        <taxon>Basidiomycota</taxon>
        <taxon>Ustilaginomycotina</taxon>
        <taxon>Ustilaginomycetes</taxon>
        <taxon>Ustilaginales</taxon>
        <taxon>Ustilaginaceae</taxon>
        <taxon>Ustilago</taxon>
    </lineage>
</organism>
<dbReference type="EMBL" id="CAGI01000146">
    <property type="protein sequence ID" value="CCF49607.1"/>
    <property type="molecule type" value="Genomic_DNA"/>
</dbReference>
<proteinExistence type="predicted"/>